<name>A0A5P1ER54_ASPOF</name>
<dbReference type="InterPro" id="IPR009027">
    <property type="entry name" value="Ribosomal_bL9/RNase_H1_N"/>
</dbReference>
<dbReference type="AlphaFoldDB" id="A0A5P1ER54"/>
<evidence type="ECO:0000259" key="2">
    <source>
        <dbReference type="Pfam" id="PF01693"/>
    </source>
</evidence>
<dbReference type="Proteomes" id="UP000243459">
    <property type="component" value="Chromosome 5"/>
</dbReference>
<dbReference type="Gramene" id="ONK68492">
    <property type="protein sequence ID" value="ONK68492"/>
    <property type="gene ID" value="A4U43_C05F12290"/>
</dbReference>
<keyword evidence="1" id="KW-0812">Transmembrane</keyword>
<evidence type="ECO:0000313" key="4">
    <source>
        <dbReference type="Proteomes" id="UP000243459"/>
    </source>
</evidence>
<protein>
    <recommendedName>
        <fullName evidence="2">Ribonuclease H1 N-terminal domain-containing protein</fullName>
    </recommendedName>
</protein>
<feature type="transmembrane region" description="Helical" evidence="1">
    <location>
        <begin position="96"/>
        <end position="124"/>
    </location>
</feature>
<organism evidence="3 4">
    <name type="scientific">Asparagus officinalis</name>
    <name type="common">Garden asparagus</name>
    <dbReference type="NCBI Taxonomy" id="4686"/>
    <lineage>
        <taxon>Eukaryota</taxon>
        <taxon>Viridiplantae</taxon>
        <taxon>Streptophyta</taxon>
        <taxon>Embryophyta</taxon>
        <taxon>Tracheophyta</taxon>
        <taxon>Spermatophyta</taxon>
        <taxon>Magnoliopsida</taxon>
        <taxon>Liliopsida</taxon>
        <taxon>Asparagales</taxon>
        <taxon>Asparagaceae</taxon>
        <taxon>Asparagoideae</taxon>
        <taxon>Asparagus</taxon>
    </lineage>
</organism>
<feature type="domain" description="Ribonuclease H1 N-terminal" evidence="2">
    <location>
        <begin position="6"/>
        <end position="45"/>
    </location>
</feature>
<reference evidence="4" key="1">
    <citation type="journal article" date="2017" name="Nat. Commun.">
        <title>The asparagus genome sheds light on the origin and evolution of a young Y chromosome.</title>
        <authorList>
            <person name="Harkess A."/>
            <person name="Zhou J."/>
            <person name="Xu C."/>
            <person name="Bowers J.E."/>
            <person name="Van der Hulst R."/>
            <person name="Ayyampalayam S."/>
            <person name="Mercati F."/>
            <person name="Riccardi P."/>
            <person name="McKain M.R."/>
            <person name="Kakrana A."/>
            <person name="Tang H."/>
            <person name="Ray J."/>
            <person name="Groenendijk J."/>
            <person name="Arikit S."/>
            <person name="Mathioni S.M."/>
            <person name="Nakano M."/>
            <person name="Shan H."/>
            <person name="Telgmann-Rauber A."/>
            <person name="Kanno A."/>
            <person name="Yue Z."/>
            <person name="Chen H."/>
            <person name="Li W."/>
            <person name="Chen Y."/>
            <person name="Xu X."/>
            <person name="Zhang Y."/>
            <person name="Luo S."/>
            <person name="Chen H."/>
            <person name="Gao J."/>
            <person name="Mao Z."/>
            <person name="Pires J.C."/>
            <person name="Luo M."/>
            <person name="Kudrna D."/>
            <person name="Wing R.A."/>
            <person name="Meyers B.C."/>
            <person name="Yi K."/>
            <person name="Kong H."/>
            <person name="Lavrijsen P."/>
            <person name="Sunseri F."/>
            <person name="Falavigna A."/>
            <person name="Ye Y."/>
            <person name="Leebens-Mack J.H."/>
            <person name="Chen G."/>
        </authorList>
    </citation>
    <scope>NUCLEOTIDE SEQUENCE [LARGE SCALE GENOMIC DNA]</scope>
    <source>
        <strain evidence="4">cv. DH0086</strain>
    </source>
</reference>
<dbReference type="EMBL" id="CM007385">
    <property type="protein sequence ID" value="ONK68492.1"/>
    <property type="molecule type" value="Genomic_DNA"/>
</dbReference>
<keyword evidence="1" id="KW-0472">Membrane</keyword>
<gene>
    <name evidence="3" type="ORF">A4U43_C05F12290</name>
</gene>
<evidence type="ECO:0000313" key="3">
    <source>
        <dbReference type="EMBL" id="ONK68492.1"/>
    </source>
</evidence>
<dbReference type="InterPro" id="IPR037056">
    <property type="entry name" value="RNase_H1_N_sf"/>
</dbReference>
<sequence>MARKSFYVVKRGRRCDIFYNWEECFSQVDRFPNTSYKGYATYEEALSEWEKHLSARDSSSSSRHVQPHVCVQEQMFPEGHNLLEDKGTPRETAIKYIFAFVLGSVFTILIFLICIVAVFVGLSIRGNM</sequence>
<accession>A0A5P1ER54</accession>
<dbReference type="InterPro" id="IPR011320">
    <property type="entry name" value="RNase_H1_N"/>
</dbReference>
<keyword evidence="4" id="KW-1185">Reference proteome</keyword>
<dbReference type="Pfam" id="PF01693">
    <property type="entry name" value="Cauli_VI"/>
    <property type="match status" value="1"/>
</dbReference>
<evidence type="ECO:0000256" key="1">
    <source>
        <dbReference type="SAM" id="Phobius"/>
    </source>
</evidence>
<dbReference type="SUPFAM" id="SSF55658">
    <property type="entry name" value="L9 N-domain-like"/>
    <property type="match status" value="1"/>
</dbReference>
<keyword evidence="1" id="KW-1133">Transmembrane helix</keyword>
<dbReference type="Gene3D" id="3.40.970.10">
    <property type="entry name" value="Ribonuclease H1, N-terminal domain"/>
    <property type="match status" value="1"/>
</dbReference>
<proteinExistence type="predicted"/>